<evidence type="ECO:0000256" key="3">
    <source>
        <dbReference type="ARBA" id="ARBA00022692"/>
    </source>
</evidence>
<feature type="transmembrane region" description="Helical" evidence="6">
    <location>
        <begin position="413"/>
        <end position="431"/>
    </location>
</feature>
<keyword evidence="2" id="KW-0813">Transport</keyword>
<feature type="transmembrane region" description="Helical" evidence="6">
    <location>
        <begin position="179"/>
        <end position="197"/>
    </location>
</feature>
<evidence type="ECO:0000256" key="5">
    <source>
        <dbReference type="ARBA" id="ARBA00023136"/>
    </source>
</evidence>
<feature type="transmembrane region" description="Helical" evidence="6">
    <location>
        <begin position="341"/>
        <end position="362"/>
    </location>
</feature>
<proteinExistence type="predicted"/>
<feature type="transmembrane region" description="Helical" evidence="6">
    <location>
        <begin position="282"/>
        <end position="300"/>
    </location>
</feature>
<evidence type="ECO:0000256" key="2">
    <source>
        <dbReference type="ARBA" id="ARBA00022448"/>
    </source>
</evidence>
<dbReference type="Proteomes" id="UP000189580">
    <property type="component" value="Chromosome a"/>
</dbReference>
<feature type="transmembrane region" description="Helical" evidence="6">
    <location>
        <begin position="494"/>
        <end position="520"/>
    </location>
</feature>
<dbReference type="GO" id="GO:0008506">
    <property type="term" value="F:sucrose:proton symporter activity"/>
    <property type="evidence" value="ECO:0007669"/>
    <property type="project" value="EnsemblFungi"/>
</dbReference>
<dbReference type="KEGG" id="slb:AWJ20_1936"/>
<dbReference type="InterPro" id="IPR036259">
    <property type="entry name" value="MFS_trans_sf"/>
</dbReference>
<dbReference type="Pfam" id="PF07690">
    <property type="entry name" value="MFS_1"/>
    <property type="match status" value="1"/>
</dbReference>
<feature type="transmembrane region" description="Helical" evidence="6">
    <location>
        <begin position="437"/>
        <end position="459"/>
    </location>
</feature>
<feature type="transmembrane region" description="Helical" evidence="6">
    <location>
        <begin position="532"/>
        <end position="551"/>
    </location>
</feature>
<accession>A0A161HKP3</accession>
<dbReference type="EMBL" id="CP014501">
    <property type="protein sequence ID" value="ANB13637.1"/>
    <property type="molecule type" value="Genomic_DNA"/>
</dbReference>
<dbReference type="AlphaFoldDB" id="A0A161HKP3"/>
<feature type="transmembrane region" description="Helical" evidence="6">
    <location>
        <begin position="99"/>
        <end position="118"/>
    </location>
</feature>
<evidence type="ECO:0000256" key="1">
    <source>
        <dbReference type="ARBA" id="ARBA00004141"/>
    </source>
</evidence>
<comment type="subcellular location">
    <subcellularLocation>
        <location evidence="1">Membrane</location>
        <topology evidence="1">Multi-pass membrane protein</topology>
    </subcellularLocation>
</comment>
<dbReference type="GO" id="GO:0106081">
    <property type="term" value="P:maltose import across plasma membrane"/>
    <property type="evidence" value="ECO:0007669"/>
    <property type="project" value="EnsemblFungi"/>
</dbReference>
<dbReference type="PANTHER" id="PTHR19432">
    <property type="entry name" value="SUGAR TRANSPORTER"/>
    <property type="match status" value="1"/>
</dbReference>
<organism evidence="7 8">
    <name type="scientific">Sugiyamaella lignohabitans</name>
    <dbReference type="NCBI Taxonomy" id="796027"/>
    <lineage>
        <taxon>Eukaryota</taxon>
        <taxon>Fungi</taxon>
        <taxon>Dikarya</taxon>
        <taxon>Ascomycota</taxon>
        <taxon>Saccharomycotina</taxon>
        <taxon>Dipodascomycetes</taxon>
        <taxon>Dipodascales</taxon>
        <taxon>Trichomonascaceae</taxon>
        <taxon>Sugiyamaella</taxon>
    </lineage>
</organism>
<feature type="transmembrane region" description="Helical" evidence="6">
    <location>
        <begin position="26"/>
        <end position="44"/>
    </location>
</feature>
<dbReference type="RefSeq" id="XP_018736114.1">
    <property type="nucleotide sequence ID" value="XM_018878852.1"/>
</dbReference>
<keyword evidence="3 6" id="KW-0812">Transmembrane</keyword>
<keyword evidence="5 6" id="KW-0472">Membrane</keyword>
<dbReference type="SUPFAM" id="SSF103473">
    <property type="entry name" value="MFS general substrate transporter"/>
    <property type="match status" value="1"/>
</dbReference>
<reference evidence="7 8" key="1">
    <citation type="submission" date="2016-02" db="EMBL/GenBank/DDBJ databases">
        <title>Complete genome sequence and transcriptome regulation of the pentose utilising yeast Sugiyamaella lignohabitans.</title>
        <authorList>
            <person name="Bellasio M."/>
            <person name="Peymann A."/>
            <person name="Valli M."/>
            <person name="Sipitzky M."/>
            <person name="Graf A."/>
            <person name="Sauer M."/>
            <person name="Marx H."/>
            <person name="Mattanovich D."/>
        </authorList>
    </citation>
    <scope>NUCLEOTIDE SEQUENCE [LARGE SCALE GENOMIC DNA]</scope>
    <source>
        <strain evidence="7 8">CBS 10342</strain>
    </source>
</reference>
<dbReference type="GeneID" id="30033792"/>
<feature type="transmembrane region" description="Helical" evidence="6">
    <location>
        <begin position="217"/>
        <end position="236"/>
    </location>
</feature>
<dbReference type="PANTHER" id="PTHR19432:SF35">
    <property type="entry name" value="SOLUTE CARRIER FAMILY 45 MEMBER 3 ISOFORM X1"/>
    <property type="match status" value="1"/>
</dbReference>
<dbReference type="GO" id="GO:0005886">
    <property type="term" value="C:plasma membrane"/>
    <property type="evidence" value="ECO:0007669"/>
    <property type="project" value="TreeGrafter"/>
</dbReference>
<keyword evidence="4 6" id="KW-1133">Transmembrane helix</keyword>
<evidence type="ECO:0000313" key="7">
    <source>
        <dbReference type="EMBL" id="ANB13637.1"/>
    </source>
</evidence>
<dbReference type="OrthoDB" id="28755at2759"/>
<protein>
    <submittedName>
        <fullName evidence="7">Sucrose transport protein SUC5</fullName>
    </submittedName>
</protein>
<evidence type="ECO:0000256" key="4">
    <source>
        <dbReference type="ARBA" id="ARBA00022989"/>
    </source>
</evidence>
<gene>
    <name evidence="7" type="ORF">AWJ20_1936</name>
</gene>
<dbReference type="GO" id="GO:0106082">
    <property type="term" value="P:sucrose import across plasma membrane"/>
    <property type="evidence" value="ECO:0007669"/>
    <property type="project" value="EnsemblFungi"/>
</dbReference>
<feature type="transmembrane region" description="Helical" evidence="6">
    <location>
        <begin position="142"/>
        <end position="167"/>
    </location>
</feature>
<feature type="transmembrane region" description="Helical" evidence="6">
    <location>
        <begin position="64"/>
        <end position="87"/>
    </location>
</feature>
<keyword evidence="8" id="KW-1185">Reference proteome</keyword>
<dbReference type="Gene3D" id="1.20.1250.20">
    <property type="entry name" value="MFS general substrate transporter like domains"/>
    <property type="match status" value="1"/>
</dbReference>
<evidence type="ECO:0000313" key="8">
    <source>
        <dbReference type="Proteomes" id="UP000189580"/>
    </source>
</evidence>
<dbReference type="InterPro" id="IPR011701">
    <property type="entry name" value="MFS"/>
</dbReference>
<name>A0A161HKP3_9ASCO</name>
<evidence type="ECO:0000256" key="6">
    <source>
        <dbReference type="SAM" id="Phobius"/>
    </source>
</evidence>
<sequence>MPRRDSSAPLLSQPLDVHDVVNPTRTFTYILLVTIIVGGLQLSWSTEFSNGTPYLLSLGMSKTMMSLVWIAGPLSGTLGQPIVGVISDESRWKYGRRRPLIIFGALATITSLLVLSWSKDIVYWFSFDKHSLSEDQLRQRTIPFAALFVYVLDFSISVIQAASRAYIVDNVPTHQQNDANAWAARMTGIGNIFGYVLGSMNLVKAFPWLGNTQFKVLSAWACIALVVTVTPAVIYVTERDPNTDPTIVSPPQRAENIGKSKIRQIYNDTYHAIVRLSPQTRLLCNVQFFAWIGYFPMLFYTTTYVGDIYRREILASRPTDAPPLTQHELDELWEEGTRKGAYALVIYSITSLIANFVLPYMVSDKYYKTHRVTGDIDEDEDDADSTIHTTTQFKLRRRFENFVDKYRTSVAKMWTASHILFAITMFSTFWVKTTSQATALVGVLGVCWAVAHWAPFTIISEEISRVKEKKARAQVLGTENDGHKYHNYEHEAGIVLGVHNVFVAAPQMISSLMSSILFLFFDADGSGDSIGWVFRFGGVFTLVAIYLSLFIKEPHVLDTEDELDY</sequence>
<dbReference type="GO" id="GO:0005364">
    <property type="term" value="F:maltose:proton symporter activity"/>
    <property type="evidence" value="ECO:0007669"/>
    <property type="project" value="EnsemblFungi"/>
</dbReference>